<dbReference type="SUPFAM" id="SSF49464">
    <property type="entry name" value="Carboxypeptidase regulatory domain-like"/>
    <property type="match status" value="1"/>
</dbReference>
<evidence type="ECO:0000256" key="1">
    <source>
        <dbReference type="SAM" id="SignalP"/>
    </source>
</evidence>
<keyword evidence="1" id="KW-0732">Signal</keyword>
<evidence type="ECO:0000313" key="2">
    <source>
        <dbReference type="EMBL" id="MFD2919598.1"/>
    </source>
</evidence>
<evidence type="ECO:0000313" key="3">
    <source>
        <dbReference type="Proteomes" id="UP001597511"/>
    </source>
</evidence>
<organism evidence="2 3">
    <name type="scientific">Terrimonas rubra</name>
    <dbReference type="NCBI Taxonomy" id="1035890"/>
    <lineage>
        <taxon>Bacteria</taxon>
        <taxon>Pseudomonadati</taxon>
        <taxon>Bacteroidota</taxon>
        <taxon>Chitinophagia</taxon>
        <taxon>Chitinophagales</taxon>
        <taxon>Chitinophagaceae</taxon>
        <taxon>Terrimonas</taxon>
    </lineage>
</organism>
<dbReference type="Proteomes" id="UP001597511">
    <property type="component" value="Unassembled WGS sequence"/>
</dbReference>
<keyword evidence="3" id="KW-1185">Reference proteome</keyword>
<gene>
    <name evidence="2" type="ORF">ACFS6H_07775</name>
</gene>
<feature type="chain" id="PRO_5045576790" evidence="1">
    <location>
        <begin position="20"/>
        <end position="419"/>
    </location>
</feature>
<sequence>MRLILTSILLLWLAGNVLSQQTIRGTVVNGVTRQPISGVSVFLTNTSKGTTTNSSGYFEITDIKPGKYELVSTSVGFETTVFSFTTEQLPLKLRVEMKEKLVELDNVVLEPFVEESWEKWGKTFLGSFIGNNTNAKDCILKNHKDIRFRYYKRSNRLEAIADKPLVIENKVLGYKIEYQLEAFEMKFREGSTTYYGYTLFTQLGKDDKDPKKRWVKNREKAYYGSMKHFFTALYNDKLLEEGFEVRRMVKHPNLEKQRVRKLGPVGMSGNIFVSTRSNTPATKDSAVQVKPGAVSPDSTEYYRRVLRQNDFIEEYGRDFMTLDSISIGKEGQYKLIYFPNYLSITYKNGMEDQAYLDFFHENRKPYYQRSLIFITEETPLFIAPDGSYFYPDKLLATAWWGFNEKISTMLPQDYEPGEK</sequence>
<name>A0ABW6A7C1_9BACT</name>
<reference evidence="3" key="1">
    <citation type="journal article" date="2019" name="Int. J. Syst. Evol. Microbiol.">
        <title>The Global Catalogue of Microorganisms (GCM) 10K type strain sequencing project: providing services to taxonomists for standard genome sequencing and annotation.</title>
        <authorList>
            <consortium name="The Broad Institute Genomics Platform"/>
            <consortium name="The Broad Institute Genome Sequencing Center for Infectious Disease"/>
            <person name="Wu L."/>
            <person name="Ma J."/>
        </authorList>
    </citation>
    <scope>NUCLEOTIDE SEQUENCE [LARGE SCALE GENOMIC DNA]</scope>
    <source>
        <strain evidence="3">KCTC 23299</strain>
    </source>
</reference>
<proteinExistence type="predicted"/>
<dbReference type="EMBL" id="JBHUOZ010000001">
    <property type="protein sequence ID" value="MFD2919598.1"/>
    <property type="molecule type" value="Genomic_DNA"/>
</dbReference>
<dbReference type="RefSeq" id="WP_386096943.1">
    <property type="nucleotide sequence ID" value="NZ_JBHUOZ010000001.1"/>
</dbReference>
<dbReference type="Pfam" id="PF13715">
    <property type="entry name" value="CarbopepD_reg_2"/>
    <property type="match status" value="1"/>
</dbReference>
<accession>A0ABW6A7C1</accession>
<dbReference type="InterPro" id="IPR008969">
    <property type="entry name" value="CarboxyPept-like_regulatory"/>
</dbReference>
<dbReference type="Gene3D" id="2.60.40.1120">
    <property type="entry name" value="Carboxypeptidase-like, regulatory domain"/>
    <property type="match status" value="1"/>
</dbReference>
<protein>
    <submittedName>
        <fullName evidence="2">Carboxypeptidase-like regulatory domain-containing protein</fullName>
    </submittedName>
</protein>
<feature type="signal peptide" evidence="1">
    <location>
        <begin position="1"/>
        <end position="19"/>
    </location>
</feature>
<comment type="caution">
    <text evidence="2">The sequence shown here is derived from an EMBL/GenBank/DDBJ whole genome shotgun (WGS) entry which is preliminary data.</text>
</comment>